<evidence type="ECO:0000256" key="1">
    <source>
        <dbReference type="SAM" id="Phobius"/>
    </source>
</evidence>
<reference evidence="2" key="2">
    <citation type="journal article" date="2015" name="Fish Shellfish Immunol.">
        <title>Early steps in the European eel (Anguilla anguilla)-Vibrio vulnificus interaction in the gills: Role of the RtxA13 toxin.</title>
        <authorList>
            <person name="Callol A."/>
            <person name="Pajuelo D."/>
            <person name="Ebbesson L."/>
            <person name="Teles M."/>
            <person name="MacKenzie S."/>
            <person name="Amaro C."/>
        </authorList>
    </citation>
    <scope>NUCLEOTIDE SEQUENCE</scope>
</reference>
<keyword evidence="1" id="KW-0472">Membrane</keyword>
<evidence type="ECO:0000313" key="2">
    <source>
        <dbReference type="EMBL" id="JAH16464.1"/>
    </source>
</evidence>
<feature type="transmembrane region" description="Helical" evidence="1">
    <location>
        <begin position="12"/>
        <end position="32"/>
    </location>
</feature>
<dbReference type="EMBL" id="GBXM01092113">
    <property type="protein sequence ID" value="JAH16464.1"/>
    <property type="molecule type" value="Transcribed_RNA"/>
</dbReference>
<accession>A0A0E9QI56</accession>
<dbReference type="AlphaFoldDB" id="A0A0E9QI56"/>
<keyword evidence="1" id="KW-1133">Transmembrane helix</keyword>
<organism evidence="2">
    <name type="scientific">Anguilla anguilla</name>
    <name type="common">European freshwater eel</name>
    <name type="synonym">Muraena anguilla</name>
    <dbReference type="NCBI Taxonomy" id="7936"/>
    <lineage>
        <taxon>Eukaryota</taxon>
        <taxon>Metazoa</taxon>
        <taxon>Chordata</taxon>
        <taxon>Craniata</taxon>
        <taxon>Vertebrata</taxon>
        <taxon>Euteleostomi</taxon>
        <taxon>Actinopterygii</taxon>
        <taxon>Neopterygii</taxon>
        <taxon>Teleostei</taxon>
        <taxon>Anguilliformes</taxon>
        <taxon>Anguillidae</taxon>
        <taxon>Anguilla</taxon>
    </lineage>
</organism>
<sequence>MEAWKCHSDIKLLIDLVFVFLIGMGMVLIHYFHGIAQNLPARSWLM</sequence>
<proteinExistence type="predicted"/>
<name>A0A0E9QI56_ANGAN</name>
<reference evidence="2" key="1">
    <citation type="submission" date="2014-11" db="EMBL/GenBank/DDBJ databases">
        <authorList>
            <person name="Amaro Gonzalez C."/>
        </authorList>
    </citation>
    <scope>NUCLEOTIDE SEQUENCE</scope>
</reference>
<protein>
    <submittedName>
        <fullName evidence="2">Uncharacterized protein</fullName>
    </submittedName>
</protein>
<keyword evidence="1" id="KW-0812">Transmembrane</keyword>